<dbReference type="Proteomes" id="UP000253941">
    <property type="component" value="Unassembled WGS sequence"/>
</dbReference>
<name>A0A369TDK4_9PROT</name>
<dbReference type="EMBL" id="QPMH01000002">
    <property type="protein sequence ID" value="RDD63360.1"/>
    <property type="molecule type" value="Genomic_DNA"/>
</dbReference>
<feature type="compositionally biased region" description="Low complexity" evidence="1">
    <location>
        <begin position="14"/>
        <end position="27"/>
    </location>
</feature>
<organism evidence="2 3">
    <name type="scientific">Ferruginivarius sediminum</name>
    <dbReference type="NCBI Taxonomy" id="2661937"/>
    <lineage>
        <taxon>Bacteria</taxon>
        <taxon>Pseudomonadati</taxon>
        <taxon>Pseudomonadota</taxon>
        <taxon>Alphaproteobacteria</taxon>
        <taxon>Rhodospirillales</taxon>
        <taxon>Rhodospirillaceae</taxon>
        <taxon>Ferruginivarius</taxon>
    </lineage>
</organism>
<feature type="region of interest" description="Disordered" evidence="1">
    <location>
        <begin position="1"/>
        <end position="27"/>
    </location>
</feature>
<accession>A0A369TDK4</accession>
<evidence type="ECO:0000313" key="2">
    <source>
        <dbReference type="EMBL" id="RDD63360.1"/>
    </source>
</evidence>
<dbReference type="RefSeq" id="WP_114580614.1">
    <property type="nucleotide sequence ID" value="NZ_QPMH01000002.1"/>
</dbReference>
<feature type="compositionally biased region" description="Acidic residues" evidence="1">
    <location>
        <begin position="142"/>
        <end position="165"/>
    </location>
</feature>
<dbReference type="AlphaFoldDB" id="A0A369TDK4"/>
<evidence type="ECO:0000256" key="1">
    <source>
        <dbReference type="SAM" id="MobiDB-lite"/>
    </source>
</evidence>
<keyword evidence="3" id="KW-1185">Reference proteome</keyword>
<proteinExistence type="predicted"/>
<feature type="compositionally biased region" description="Low complexity" evidence="1">
    <location>
        <begin position="131"/>
        <end position="141"/>
    </location>
</feature>
<comment type="caution">
    <text evidence="2">The sequence shown here is derived from an EMBL/GenBank/DDBJ whole genome shotgun (WGS) entry which is preliminary data.</text>
</comment>
<feature type="region of interest" description="Disordered" evidence="1">
    <location>
        <begin position="131"/>
        <end position="165"/>
    </location>
</feature>
<reference evidence="2 3" key="1">
    <citation type="submission" date="2018-07" db="EMBL/GenBank/DDBJ databases">
        <title>Venubactetium sediminum gen. nov., sp. nov., isolated from a marine solar saltern.</title>
        <authorList>
            <person name="Wang S."/>
        </authorList>
    </citation>
    <scope>NUCLEOTIDE SEQUENCE [LARGE SCALE GENOMIC DNA]</scope>
    <source>
        <strain evidence="2 3">WD2A32</strain>
    </source>
</reference>
<evidence type="ECO:0000313" key="3">
    <source>
        <dbReference type="Proteomes" id="UP000253941"/>
    </source>
</evidence>
<protein>
    <submittedName>
        <fullName evidence="2">Uncharacterized protein</fullName>
    </submittedName>
</protein>
<sequence>MAGTASAPGLSGTPGNPGSAPGVGAAAAPGNAAAAGVALGPPAKASQGAIASHLGSLNAVNAAEPALENAADESVVGQIADYQTAIEEGRIEDAALAINAAANKDVDLTTVQTVNERLGIAVSPEVEAAVAETAAAQATEGSETDSTDSDTEAENEDSEATDTDS</sequence>
<gene>
    <name evidence="2" type="ORF">DRB17_02640</name>
</gene>